<evidence type="ECO:0000313" key="2">
    <source>
        <dbReference type="EMBL" id="KAH0907909.1"/>
    </source>
</evidence>
<gene>
    <name evidence="2" type="ORF">HID58_039736</name>
</gene>
<accession>A0ABQ8BSY8</accession>
<name>A0ABQ8BSY8_BRANA</name>
<organism evidence="2 3">
    <name type="scientific">Brassica napus</name>
    <name type="common">Rape</name>
    <dbReference type="NCBI Taxonomy" id="3708"/>
    <lineage>
        <taxon>Eukaryota</taxon>
        <taxon>Viridiplantae</taxon>
        <taxon>Streptophyta</taxon>
        <taxon>Embryophyta</taxon>
        <taxon>Tracheophyta</taxon>
        <taxon>Spermatophyta</taxon>
        <taxon>Magnoliopsida</taxon>
        <taxon>eudicotyledons</taxon>
        <taxon>Gunneridae</taxon>
        <taxon>Pentapetalae</taxon>
        <taxon>rosids</taxon>
        <taxon>malvids</taxon>
        <taxon>Brassicales</taxon>
        <taxon>Brassicaceae</taxon>
        <taxon>Brassiceae</taxon>
        <taxon>Brassica</taxon>
    </lineage>
</organism>
<reference evidence="2 3" key="1">
    <citation type="submission" date="2021-05" db="EMBL/GenBank/DDBJ databases">
        <title>Genome Assembly of Synthetic Allotetraploid Brassica napus Reveals Homoeologous Exchanges between Subgenomes.</title>
        <authorList>
            <person name="Davis J.T."/>
        </authorList>
    </citation>
    <scope>NUCLEOTIDE SEQUENCE [LARGE SCALE GENOMIC DNA]</scope>
    <source>
        <strain evidence="3">cv. Da-Ae</strain>
        <tissue evidence="2">Seedling</tissue>
    </source>
</reference>
<comment type="caution">
    <text evidence="2">The sequence shown here is derived from an EMBL/GenBank/DDBJ whole genome shotgun (WGS) entry which is preliminary data.</text>
</comment>
<protein>
    <submittedName>
        <fullName evidence="2">Uncharacterized protein</fullName>
    </submittedName>
</protein>
<sequence>MARENENLESSYLALKTKVTMMEKELDRLRKLTSEISHFMFLDDGLWHPYKSVNNEATLGGESSKSGGAAMGKERTVYLMDEWRNMDPSDKDHA</sequence>
<evidence type="ECO:0000256" key="1">
    <source>
        <dbReference type="SAM" id="Coils"/>
    </source>
</evidence>
<keyword evidence="1" id="KW-0175">Coiled coil</keyword>
<evidence type="ECO:0000313" key="3">
    <source>
        <dbReference type="Proteomes" id="UP000824890"/>
    </source>
</evidence>
<proteinExistence type="predicted"/>
<keyword evidence="3" id="KW-1185">Reference proteome</keyword>
<dbReference type="EMBL" id="JAGKQM010000010">
    <property type="protein sequence ID" value="KAH0907909.1"/>
    <property type="molecule type" value="Genomic_DNA"/>
</dbReference>
<feature type="coiled-coil region" evidence="1">
    <location>
        <begin position="5"/>
        <end position="32"/>
    </location>
</feature>
<dbReference type="Proteomes" id="UP000824890">
    <property type="component" value="Unassembled WGS sequence"/>
</dbReference>